<dbReference type="InterPro" id="IPR037024">
    <property type="entry name" value="NiFe_Hase_small_N_sf"/>
</dbReference>
<keyword evidence="2" id="KW-0574">Periplasm</keyword>
<dbReference type="SUPFAM" id="SSF56770">
    <property type="entry name" value="HydA/Nqo6-like"/>
    <property type="match status" value="1"/>
</dbReference>
<evidence type="ECO:0000256" key="1">
    <source>
        <dbReference type="ARBA" id="ARBA00004418"/>
    </source>
</evidence>
<dbReference type="Pfam" id="PF01058">
    <property type="entry name" value="Oxidored_q6"/>
    <property type="match status" value="1"/>
</dbReference>
<organism evidence="5 6">
    <name type="scientific">Desulforhabdus amnigena</name>
    <dbReference type="NCBI Taxonomy" id="40218"/>
    <lineage>
        <taxon>Bacteria</taxon>
        <taxon>Pseudomonadati</taxon>
        <taxon>Thermodesulfobacteriota</taxon>
        <taxon>Syntrophobacteria</taxon>
        <taxon>Syntrophobacterales</taxon>
        <taxon>Syntrophobacteraceae</taxon>
        <taxon>Desulforhabdus</taxon>
    </lineage>
</organism>
<dbReference type="InterPro" id="IPR006137">
    <property type="entry name" value="NADH_UbQ_OxRdtase-like_20kDa"/>
</dbReference>
<dbReference type="GO" id="GO:0042597">
    <property type="term" value="C:periplasmic space"/>
    <property type="evidence" value="ECO:0007669"/>
    <property type="project" value="UniProtKB-SubCell"/>
</dbReference>
<keyword evidence="6" id="KW-1185">Reference proteome</keyword>
<keyword evidence="3" id="KW-0560">Oxidoreductase</keyword>
<evidence type="ECO:0000259" key="4">
    <source>
        <dbReference type="Pfam" id="PF01058"/>
    </source>
</evidence>
<dbReference type="PROSITE" id="PS51257">
    <property type="entry name" value="PROKAR_LIPOPROTEIN"/>
    <property type="match status" value="1"/>
</dbReference>
<evidence type="ECO:0000256" key="3">
    <source>
        <dbReference type="ARBA" id="ARBA00023002"/>
    </source>
</evidence>
<comment type="subcellular location">
    <subcellularLocation>
        <location evidence="1">Periplasm</location>
    </subcellularLocation>
</comment>
<dbReference type="InterPro" id="IPR051349">
    <property type="entry name" value="Hydrogenase_assoc-protein"/>
</dbReference>
<dbReference type="EMBL" id="BSDR01000001">
    <property type="protein sequence ID" value="GLI35927.1"/>
    <property type="molecule type" value="Genomic_DNA"/>
</dbReference>
<accession>A0A9W6FW59</accession>
<dbReference type="GO" id="GO:0051536">
    <property type="term" value="F:iron-sulfur cluster binding"/>
    <property type="evidence" value="ECO:0007669"/>
    <property type="project" value="InterPro"/>
</dbReference>
<reference evidence="5" key="1">
    <citation type="submission" date="2022-12" db="EMBL/GenBank/DDBJ databases">
        <title>Reference genome sequencing for broad-spectrum identification of bacterial and archaeal isolates by mass spectrometry.</title>
        <authorList>
            <person name="Sekiguchi Y."/>
            <person name="Tourlousse D.M."/>
        </authorList>
    </citation>
    <scope>NUCLEOTIDE SEQUENCE</scope>
    <source>
        <strain evidence="5">ASRB1</strain>
    </source>
</reference>
<evidence type="ECO:0000313" key="5">
    <source>
        <dbReference type="EMBL" id="GLI35927.1"/>
    </source>
</evidence>
<dbReference type="Proteomes" id="UP001144372">
    <property type="component" value="Unassembled WGS sequence"/>
</dbReference>
<dbReference type="AlphaFoldDB" id="A0A9W6FW59"/>
<dbReference type="RefSeq" id="WP_281796033.1">
    <property type="nucleotide sequence ID" value="NZ_BSDR01000001.1"/>
</dbReference>
<dbReference type="Gene3D" id="3.40.50.700">
    <property type="entry name" value="NADH:ubiquinone oxidoreductase-like, 20kDa subunit"/>
    <property type="match status" value="1"/>
</dbReference>
<protein>
    <submittedName>
        <fullName evidence="5">Oxidoreductase</fullName>
    </submittedName>
</protein>
<evidence type="ECO:0000313" key="6">
    <source>
        <dbReference type="Proteomes" id="UP001144372"/>
    </source>
</evidence>
<gene>
    <name evidence="5" type="primary">hoxS</name>
    <name evidence="5" type="ORF">DAMNIGENAA_33600</name>
</gene>
<dbReference type="PANTHER" id="PTHR42845:SF1">
    <property type="entry name" value="HYDROGENASE SMALL SUBUNIT"/>
    <property type="match status" value="1"/>
</dbReference>
<comment type="caution">
    <text evidence="5">The sequence shown here is derived from an EMBL/GenBank/DDBJ whole genome shotgun (WGS) entry which is preliminary data.</text>
</comment>
<evidence type="ECO:0000256" key="2">
    <source>
        <dbReference type="ARBA" id="ARBA00022764"/>
    </source>
</evidence>
<sequence length="187" mass="20324">MTEFKNEKVSLATVWLSGCSGCHMSFLDLDEHLLELEKHVRLVFSPLADHKRFPEGVDVVLVEGAVGNVEQLALARTLRERSRVVVALGDCAVTGNVPALRNRLDSEAMVRTVYAGGMDFPGLDPAGLDEKEWVPRLLPSALPLHRVVPVDVFLPGCPPGPQSILAAVTALVRGEPLVLPEAMRRFG</sequence>
<dbReference type="PANTHER" id="PTHR42845">
    <property type="entry name" value="COENZYME F420-REDUCING HYDROGENASE, GAMMA SUBUNIT"/>
    <property type="match status" value="1"/>
</dbReference>
<name>A0A9W6FW59_9BACT</name>
<feature type="domain" description="NADH:ubiquinone oxidoreductase-like 20kDa subunit" evidence="4">
    <location>
        <begin position="19"/>
        <end position="171"/>
    </location>
</feature>
<dbReference type="GO" id="GO:0016491">
    <property type="term" value="F:oxidoreductase activity"/>
    <property type="evidence" value="ECO:0007669"/>
    <property type="project" value="UniProtKB-KW"/>
</dbReference>
<proteinExistence type="predicted"/>